<feature type="chain" id="PRO_5034352293" evidence="3">
    <location>
        <begin position="26"/>
        <end position="225"/>
    </location>
</feature>
<dbReference type="Pfam" id="PF00061">
    <property type="entry name" value="Lipocalin"/>
    <property type="match status" value="1"/>
</dbReference>
<dbReference type="InterPro" id="IPR022272">
    <property type="entry name" value="Lipocalin_CS"/>
</dbReference>
<reference evidence="5" key="1">
    <citation type="submission" date="2025-08" db="UniProtKB">
        <authorList>
            <consortium name="Ensembl"/>
        </authorList>
    </citation>
    <scope>IDENTIFICATION</scope>
</reference>
<dbReference type="Gene3D" id="2.40.128.20">
    <property type="match status" value="1"/>
</dbReference>
<dbReference type="PROSITE" id="PS00213">
    <property type="entry name" value="LIPOCALIN"/>
    <property type="match status" value="1"/>
</dbReference>
<dbReference type="PRINTS" id="PR01174">
    <property type="entry name" value="RETINOLBNDNG"/>
</dbReference>
<evidence type="ECO:0000313" key="5">
    <source>
        <dbReference type="Ensembl" id="ENSPCEP00000011904.1"/>
    </source>
</evidence>
<name>A0A8C8RZG2_9SAUR</name>
<keyword evidence="3" id="KW-0732">Signal</keyword>
<keyword evidence="6" id="KW-1185">Reference proteome</keyword>
<protein>
    <submittedName>
        <fullName evidence="5">Retinol binding protein 4</fullName>
    </submittedName>
</protein>
<feature type="signal peptide" evidence="3">
    <location>
        <begin position="1"/>
        <end position="25"/>
    </location>
</feature>
<dbReference type="InterPro" id="IPR002449">
    <property type="entry name" value="Retinol-bd/Purpurin"/>
</dbReference>
<reference evidence="5" key="2">
    <citation type="submission" date="2025-09" db="UniProtKB">
        <authorList>
            <consortium name="Ensembl"/>
        </authorList>
    </citation>
    <scope>IDENTIFICATION</scope>
</reference>
<feature type="compositionally biased region" description="Polar residues" evidence="2">
    <location>
        <begin position="209"/>
        <end position="225"/>
    </location>
</feature>
<proteinExistence type="inferred from homology"/>
<evidence type="ECO:0000256" key="3">
    <source>
        <dbReference type="SAM" id="SignalP"/>
    </source>
</evidence>
<feature type="domain" description="Lipocalin/cytosolic fatty-acid binding" evidence="4">
    <location>
        <begin position="46"/>
        <end position="117"/>
    </location>
</feature>
<comment type="similarity">
    <text evidence="1">Belongs to the calycin superfamily. Lipocalin family.</text>
</comment>
<dbReference type="PANTHER" id="PTHR11873:SF2">
    <property type="entry name" value="RETINOL-BINDING PROTEIN 4"/>
    <property type="match status" value="1"/>
</dbReference>
<dbReference type="SUPFAM" id="SSF50814">
    <property type="entry name" value="Lipocalins"/>
    <property type="match status" value="1"/>
</dbReference>
<dbReference type="InterPro" id="IPR012674">
    <property type="entry name" value="Calycin"/>
</dbReference>
<dbReference type="PROSITE" id="PS51257">
    <property type="entry name" value="PROKAR_LIPOPROTEIN"/>
    <property type="match status" value="1"/>
</dbReference>
<dbReference type="Ensembl" id="ENSPCET00000012309.1">
    <property type="protein sequence ID" value="ENSPCEP00000011904.1"/>
    <property type="gene ID" value="ENSPCEG00000009452.1"/>
</dbReference>
<evidence type="ECO:0000256" key="2">
    <source>
        <dbReference type="SAM" id="MobiDB-lite"/>
    </source>
</evidence>
<sequence>MAQVGKFLLWVLLVALGLLGSGCRAERDCRVSSFKVQENFNKARYSGTWYAMAKKDPEGLFLQDNVVAQFAIDENGQMSATAKGRVLLFNNWNVCADMIGSFTDTEDPAKFKMKYWGVASFLQRGRRRWNLAEMRTPQTPQPSQHTVLRGSPGSHLLLACCPLTCQLTAEPYLQGLLIAGWCTWQRWKRCPSISTNSNPPKEGGEESGRTQLASTTSFNSMEAKY</sequence>
<dbReference type="GO" id="GO:0034632">
    <property type="term" value="F:retinol transmembrane transporter activity"/>
    <property type="evidence" value="ECO:0007669"/>
    <property type="project" value="InterPro"/>
</dbReference>
<dbReference type="GO" id="GO:0005615">
    <property type="term" value="C:extracellular space"/>
    <property type="evidence" value="ECO:0007669"/>
    <property type="project" value="TreeGrafter"/>
</dbReference>
<evidence type="ECO:0000313" key="6">
    <source>
        <dbReference type="Proteomes" id="UP000694393"/>
    </source>
</evidence>
<organism evidence="5 6">
    <name type="scientific">Pelusios castaneus</name>
    <name type="common">West African mud turtle</name>
    <dbReference type="NCBI Taxonomy" id="367368"/>
    <lineage>
        <taxon>Eukaryota</taxon>
        <taxon>Metazoa</taxon>
        <taxon>Chordata</taxon>
        <taxon>Craniata</taxon>
        <taxon>Vertebrata</taxon>
        <taxon>Euteleostomi</taxon>
        <taxon>Archelosauria</taxon>
        <taxon>Testudinata</taxon>
        <taxon>Testudines</taxon>
        <taxon>Pleurodira</taxon>
        <taxon>Pelomedusidae</taxon>
        <taxon>Pelusios</taxon>
    </lineage>
</organism>
<evidence type="ECO:0000256" key="1">
    <source>
        <dbReference type="RuleBase" id="RU003695"/>
    </source>
</evidence>
<dbReference type="PANTHER" id="PTHR11873">
    <property type="entry name" value="RETINOL-BINDING PROTEIN 4"/>
    <property type="match status" value="1"/>
</dbReference>
<dbReference type="AlphaFoldDB" id="A0A8C8RZG2"/>
<dbReference type="GO" id="GO:0019841">
    <property type="term" value="F:retinol binding"/>
    <property type="evidence" value="ECO:0007669"/>
    <property type="project" value="TreeGrafter"/>
</dbReference>
<accession>A0A8C8RZG2</accession>
<feature type="region of interest" description="Disordered" evidence="2">
    <location>
        <begin position="193"/>
        <end position="225"/>
    </location>
</feature>
<dbReference type="Proteomes" id="UP000694393">
    <property type="component" value="Unplaced"/>
</dbReference>
<dbReference type="InterPro" id="IPR000566">
    <property type="entry name" value="Lipocln_cytosolic_FA-bd_dom"/>
</dbReference>
<evidence type="ECO:0000259" key="4">
    <source>
        <dbReference type="Pfam" id="PF00061"/>
    </source>
</evidence>